<proteinExistence type="predicted"/>
<evidence type="ECO:0000256" key="1">
    <source>
        <dbReference type="SAM" id="MobiDB-lite"/>
    </source>
</evidence>
<dbReference type="EnsemblFungi" id="PTTG_26826-t43_1">
    <property type="protein sequence ID" value="PTTG_26826-t43_1-p1"/>
    <property type="gene ID" value="PTTG_26826"/>
</dbReference>
<name>A0A180GQI3_PUCT1</name>
<accession>A0A180GQI3</accession>
<sequence>MQIPEYSKSLCVRGTRHLNTPSPHSPEAHPNVEQVPLSPSTSPAITPTKSLITPPEGHDTFNLVPCHLQAPVHQAWPTTTLAPTWPPKASTIPIHTAIFSTPHSLCRFVPSTPSRSPAPIIMMSPRDQCSGSASKPCTFISFNSNSNSKGLVPNSLGTTNSDSPSFLRLATRFDKARPNSPTHKENHKETRSVSWNDLQTAPPMDVIAEKPLSNSEKTMHVHHLDSRSEKEEVSSSSPQFLAEGGHVSNTSSWEEPQPEAIVALGEGVNSWKQVRESLSEEDHIQKRPRLSDSPEDGHHHDRSRDDRE</sequence>
<dbReference type="Proteomes" id="UP000005240">
    <property type="component" value="Unassembled WGS sequence"/>
</dbReference>
<feature type="region of interest" description="Disordered" evidence="1">
    <location>
        <begin position="173"/>
        <end position="259"/>
    </location>
</feature>
<dbReference type="EMBL" id="ADAS02000034">
    <property type="protein sequence ID" value="OAV94955.1"/>
    <property type="molecule type" value="Genomic_DNA"/>
</dbReference>
<reference evidence="3" key="4">
    <citation type="submission" date="2025-05" db="UniProtKB">
        <authorList>
            <consortium name="EnsemblFungi"/>
        </authorList>
    </citation>
    <scope>IDENTIFICATION</scope>
    <source>
        <strain evidence="3">isolate 1-1 / race 1 (BBBD)</strain>
    </source>
</reference>
<dbReference type="VEuPathDB" id="FungiDB:PTTG_26826"/>
<dbReference type="AlphaFoldDB" id="A0A180GQI3"/>
<feature type="region of interest" description="Disordered" evidence="1">
    <location>
        <begin position="15"/>
        <end position="44"/>
    </location>
</feature>
<reference evidence="2" key="1">
    <citation type="submission" date="2009-11" db="EMBL/GenBank/DDBJ databases">
        <authorList>
            <consortium name="The Broad Institute Genome Sequencing Platform"/>
            <person name="Ward D."/>
            <person name="Feldgarden M."/>
            <person name="Earl A."/>
            <person name="Young S.K."/>
            <person name="Zeng Q."/>
            <person name="Koehrsen M."/>
            <person name="Alvarado L."/>
            <person name="Berlin A."/>
            <person name="Bochicchio J."/>
            <person name="Borenstein D."/>
            <person name="Chapman S.B."/>
            <person name="Chen Z."/>
            <person name="Engels R."/>
            <person name="Freedman E."/>
            <person name="Gellesch M."/>
            <person name="Goldberg J."/>
            <person name="Griggs A."/>
            <person name="Gujja S."/>
            <person name="Heilman E."/>
            <person name="Heiman D."/>
            <person name="Hepburn T."/>
            <person name="Howarth C."/>
            <person name="Jen D."/>
            <person name="Larson L."/>
            <person name="Lewis B."/>
            <person name="Mehta T."/>
            <person name="Park D."/>
            <person name="Pearson M."/>
            <person name="Roberts A."/>
            <person name="Saif S."/>
            <person name="Shea T."/>
            <person name="Shenoy N."/>
            <person name="Sisk P."/>
            <person name="Stolte C."/>
            <person name="Sykes S."/>
            <person name="Thomson T."/>
            <person name="Walk T."/>
            <person name="White J."/>
            <person name="Yandava C."/>
            <person name="Izard J."/>
            <person name="Baranova O.V."/>
            <person name="Blanton J.M."/>
            <person name="Tanner A.C."/>
            <person name="Dewhirst F.E."/>
            <person name="Haas B."/>
            <person name="Nusbaum C."/>
            <person name="Birren B."/>
        </authorList>
    </citation>
    <scope>NUCLEOTIDE SEQUENCE [LARGE SCALE GENOMIC DNA]</scope>
    <source>
        <strain evidence="2">1-1 BBBD Race 1</strain>
    </source>
</reference>
<feature type="compositionally biased region" description="Basic and acidic residues" evidence="1">
    <location>
        <begin position="173"/>
        <end position="191"/>
    </location>
</feature>
<reference evidence="3 4" key="3">
    <citation type="journal article" date="2017" name="G3 (Bethesda)">
        <title>Comparative analysis highlights variable genome content of wheat rusts and divergence of the mating loci.</title>
        <authorList>
            <person name="Cuomo C.A."/>
            <person name="Bakkeren G."/>
            <person name="Khalil H.B."/>
            <person name="Panwar V."/>
            <person name="Joly D."/>
            <person name="Linning R."/>
            <person name="Sakthikumar S."/>
            <person name="Song X."/>
            <person name="Adiconis X."/>
            <person name="Fan L."/>
            <person name="Goldberg J.M."/>
            <person name="Levin J.Z."/>
            <person name="Young S."/>
            <person name="Zeng Q."/>
            <person name="Anikster Y."/>
            <person name="Bruce M."/>
            <person name="Wang M."/>
            <person name="Yin C."/>
            <person name="McCallum B."/>
            <person name="Szabo L.J."/>
            <person name="Hulbert S."/>
            <person name="Chen X."/>
            <person name="Fellers J.P."/>
        </authorList>
    </citation>
    <scope>NUCLEOTIDE SEQUENCE</scope>
    <source>
        <strain evidence="3">isolate 1-1 / race 1 (BBBD)</strain>
        <strain evidence="4">Isolate 1-1 / race 1 (BBBD)</strain>
    </source>
</reference>
<gene>
    <name evidence="2" type="ORF">PTTG_26826</name>
</gene>
<evidence type="ECO:0000313" key="3">
    <source>
        <dbReference type="EnsemblFungi" id="PTTG_26826-t43_1-p1"/>
    </source>
</evidence>
<reference evidence="2" key="2">
    <citation type="submission" date="2016-05" db="EMBL/GenBank/DDBJ databases">
        <title>Comparative analysis highlights variable genome content of wheat rusts and divergence of the mating loci.</title>
        <authorList>
            <person name="Cuomo C.A."/>
            <person name="Bakkeren G."/>
            <person name="Szabo L."/>
            <person name="Khalil H."/>
            <person name="Joly D."/>
            <person name="Goldberg J."/>
            <person name="Young S."/>
            <person name="Zeng Q."/>
            <person name="Fellers J."/>
        </authorList>
    </citation>
    <scope>NUCLEOTIDE SEQUENCE [LARGE SCALE GENOMIC DNA]</scope>
    <source>
        <strain evidence="2">1-1 BBBD Race 1</strain>
    </source>
</reference>
<evidence type="ECO:0000313" key="2">
    <source>
        <dbReference type="EMBL" id="OAV94955.1"/>
    </source>
</evidence>
<feature type="region of interest" description="Disordered" evidence="1">
    <location>
        <begin position="272"/>
        <end position="308"/>
    </location>
</feature>
<keyword evidence="4" id="KW-1185">Reference proteome</keyword>
<feature type="compositionally biased region" description="Basic and acidic residues" evidence="1">
    <location>
        <begin position="217"/>
        <end position="233"/>
    </location>
</feature>
<protein>
    <submittedName>
        <fullName evidence="2 3">Uncharacterized protein</fullName>
    </submittedName>
</protein>
<feature type="compositionally biased region" description="Basic and acidic residues" evidence="1">
    <location>
        <begin position="273"/>
        <end position="308"/>
    </location>
</feature>
<evidence type="ECO:0000313" key="4">
    <source>
        <dbReference type="Proteomes" id="UP000005240"/>
    </source>
</evidence>
<organism evidence="2">
    <name type="scientific">Puccinia triticina (isolate 1-1 / race 1 (BBBD))</name>
    <name type="common">Brown leaf rust fungus</name>
    <dbReference type="NCBI Taxonomy" id="630390"/>
    <lineage>
        <taxon>Eukaryota</taxon>
        <taxon>Fungi</taxon>
        <taxon>Dikarya</taxon>
        <taxon>Basidiomycota</taxon>
        <taxon>Pucciniomycotina</taxon>
        <taxon>Pucciniomycetes</taxon>
        <taxon>Pucciniales</taxon>
        <taxon>Pucciniaceae</taxon>
        <taxon>Puccinia</taxon>
    </lineage>
</organism>